<dbReference type="SUPFAM" id="SSF50022">
    <property type="entry name" value="ISP domain"/>
    <property type="match status" value="1"/>
</dbReference>
<keyword evidence="2" id="KW-0001">2Fe-2S</keyword>
<dbReference type="PANTHER" id="PTHR43756">
    <property type="entry name" value="CHOLINE MONOOXYGENASE, CHLOROPLASTIC"/>
    <property type="match status" value="1"/>
</dbReference>
<keyword evidence="8" id="KW-0223">Dioxygenase</keyword>
<dbReference type="Gene3D" id="3.90.380.10">
    <property type="entry name" value="Naphthalene 1,2-dioxygenase Alpha Subunit, Chain A, domain 1"/>
    <property type="match status" value="2"/>
</dbReference>
<dbReference type="SUPFAM" id="SSF55961">
    <property type="entry name" value="Bet v1-like"/>
    <property type="match status" value="1"/>
</dbReference>
<evidence type="ECO:0000256" key="1">
    <source>
        <dbReference type="ARBA" id="ARBA00001962"/>
    </source>
</evidence>
<evidence type="ECO:0000313" key="8">
    <source>
        <dbReference type="EMBL" id="QNN66229.1"/>
    </source>
</evidence>
<dbReference type="PANTHER" id="PTHR43756:SF5">
    <property type="entry name" value="CHOLINE MONOOXYGENASE, CHLOROPLASTIC"/>
    <property type="match status" value="1"/>
</dbReference>
<accession>A0A7G9SEF4</accession>
<evidence type="ECO:0000256" key="6">
    <source>
        <dbReference type="ARBA" id="ARBA00023014"/>
    </source>
</evidence>
<dbReference type="EMBL" id="CP060717">
    <property type="protein sequence ID" value="QNN66229.1"/>
    <property type="molecule type" value="Genomic_DNA"/>
</dbReference>
<dbReference type="Gene3D" id="2.102.10.10">
    <property type="entry name" value="Rieske [2Fe-2S] iron-sulphur domain"/>
    <property type="match status" value="1"/>
</dbReference>
<dbReference type="InterPro" id="IPR017941">
    <property type="entry name" value="Rieske_2Fe-2S"/>
</dbReference>
<keyword evidence="6" id="KW-0411">Iron-sulfur</keyword>
<keyword evidence="5" id="KW-0408">Iron</keyword>
<dbReference type="CDD" id="cd03469">
    <property type="entry name" value="Rieske_RO_Alpha_N"/>
    <property type="match status" value="1"/>
</dbReference>
<keyword evidence="4" id="KW-0560">Oxidoreductase</keyword>
<dbReference type="AlphaFoldDB" id="A0A7G9SEF4"/>
<dbReference type="PRINTS" id="PR00090">
    <property type="entry name" value="RNGDIOXGNASE"/>
</dbReference>
<dbReference type="PROSITE" id="PS51296">
    <property type="entry name" value="RIESKE"/>
    <property type="match status" value="1"/>
</dbReference>
<proteinExistence type="predicted"/>
<dbReference type="GO" id="GO:0005506">
    <property type="term" value="F:iron ion binding"/>
    <property type="evidence" value="ECO:0007669"/>
    <property type="project" value="InterPro"/>
</dbReference>
<evidence type="ECO:0000259" key="7">
    <source>
        <dbReference type="PROSITE" id="PS51296"/>
    </source>
</evidence>
<keyword evidence="9" id="KW-1185">Reference proteome</keyword>
<evidence type="ECO:0000256" key="5">
    <source>
        <dbReference type="ARBA" id="ARBA00023004"/>
    </source>
</evidence>
<dbReference type="Pfam" id="PF00355">
    <property type="entry name" value="Rieske"/>
    <property type="match status" value="1"/>
</dbReference>
<dbReference type="InterPro" id="IPR015879">
    <property type="entry name" value="Ring_hydroxy_dOase_asu_C_dom"/>
</dbReference>
<evidence type="ECO:0000256" key="3">
    <source>
        <dbReference type="ARBA" id="ARBA00022723"/>
    </source>
</evidence>
<dbReference type="InterPro" id="IPR001663">
    <property type="entry name" value="Rng_hydr_dOase-A"/>
</dbReference>
<dbReference type="GO" id="GO:0051213">
    <property type="term" value="F:dioxygenase activity"/>
    <property type="evidence" value="ECO:0007669"/>
    <property type="project" value="UniProtKB-KW"/>
</dbReference>
<evidence type="ECO:0000256" key="2">
    <source>
        <dbReference type="ARBA" id="ARBA00022714"/>
    </source>
</evidence>
<feature type="domain" description="Rieske" evidence="7">
    <location>
        <begin position="58"/>
        <end position="167"/>
    </location>
</feature>
<dbReference type="GO" id="GO:0051537">
    <property type="term" value="F:2 iron, 2 sulfur cluster binding"/>
    <property type="evidence" value="ECO:0007669"/>
    <property type="project" value="UniProtKB-KW"/>
</dbReference>
<evidence type="ECO:0000256" key="4">
    <source>
        <dbReference type="ARBA" id="ARBA00023002"/>
    </source>
</evidence>
<dbReference type="Proteomes" id="UP000515955">
    <property type="component" value="Chromosome"/>
</dbReference>
<evidence type="ECO:0000313" key="9">
    <source>
        <dbReference type="Proteomes" id="UP000515955"/>
    </source>
</evidence>
<dbReference type="Pfam" id="PF00848">
    <property type="entry name" value="Ring_hydroxyl_A"/>
    <property type="match status" value="1"/>
</dbReference>
<dbReference type="KEGG" id="srhi:H9L12_07505"/>
<protein>
    <submittedName>
        <fullName evidence="8">Aromatic ring-hydroxylating dioxygenase subunit alpha</fullName>
    </submittedName>
</protein>
<keyword evidence="3" id="KW-0479">Metal-binding</keyword>
<dbReference type="InterPro" id="IPR036922">
    <property type="entry name" value="Rieske_2Fe-2S_sf"/>
</dbReference>
<comment type="cofactor">
    <cofactor evidence="1">
        <name>Fe cation</name>
        <dbReference type="ChEBI" id="CHEBI:24875"/>
    </cofactor>
</comment>
<name>A0A7G9SEF4_9SPHN</name>
<reference evidence="8 9" key="1">
    <citation type="submission" date="2020-08" db="EMBL/GenBank/DDBJ databases">
        <title>Genome sequence of Sphingomonas rhizophila KACC 19189T.</title>
        <authorList>
            <person name="Hyun D.-W."/>
            <person name="Bae J.-W."/>
        </authorList>
    </citation>
    <scope>NUCLEOTIDE SEQUENCE [LARGE SCALE GENOMIC DNA]</scope>
    <source>
        <strain evidence="8 9">KACC 19189</strain>
    </source>
</reference>
<sequence>MDMPRSAPRPTPGQRALADALARGEAAMGQAVEALDASVYIDPVRFAAEHDILFGTLPQPIAPSALLPSPNMAVAHDDYGIPLILTRDADGKAHVFANVCRHRGTRLVEGQDVVCAKRIVCPYHAWAYKPDGELTGMPRGECFPGLDKGRHGLREYASVEAGGLIWFARDKAADFASVQALDDDFDAFGMQRLHLYRRKTHQVASNWKLIVDAFLESYHVQRLHASTIGKFFADGITAADRIGPHQRAVVGRASLVSEIDRDDWTALRRAVTYTYHLFPASIVVVSPDYVNLLVVMPQSVDRSLVEDFMLIPAPPETTDEEAHWAKSWELLDGGTFAAEDFRAAALCHEGLASGELAQVTLGTLEQGIAEFHRNIAAALGGQPSVVS</sequence>
<organism evidence="8 9">
    <name type="scientific">Sphingomonas rhizophila</name>
    <dbReference type="NCBI Taxonomy" id="2071607"/>
    <lineage>
        <taxon>Bacteria</taxon>
        <taxon>Pseudomonadati</taxon>
        <taxon>Pseudomonadota</taxon>
        <taxon>Alphaproteobacteria</taxon>
        <taxon>Sphingomonadales</taxon>
        <taxon>Sphingomonadaceae</taxon>
        <taxon>Sphingomonas</taxon>
    </lineage>
</organism>
<gene>
    <name evidence="8" type="ORF">H9L12_07505</name>
</gene>